<evidence type="ECO:0000256" key="6">
    <source>
        <dbReference type="ARBA" id="ARBA00022692"/>
    </source>
</evidence>
<evidence type="ECO:0000256" key="11">
    <source>
        <dbReference type="ARBA" id="ARBA00023136"/>
    </source>
</evidence>
<evidence type="ECO:0000256" key="2">
    <source>
        <dbReference type="ARBA" id="ARBA00004651"/>
    </source>
</evidence>
<organism evidence="15 16">
    <name type="scientific">Parapusillimonas granuli</name>
    <dbReference type="NCBI Taxonomy" id="380911"/>
    <lineage>
        <taxon>Bacteria</taxon>
        <taxon>Pseudomonadati</taxon>
        <taxon>Pseudomonadota</taxon>
        <taxon>Betaproteobacteria</taxon>
        <taxon>Burkholderiales</taxon>
        <taxon>Alcaligenaceae</taxon>
        <taxon>Parapusillimonas</taxon>
    </lineage>
</organism>
<feature type="transmembrane region" description="Helical" evidence="13">
    <location>
        <begin position="95"/>
        <end position="112"/>
    </location>
</feature>
<evidence type="ECO:0000256" key="9">
    <source>
        <dbReference type="ARBA" id="ARBA00022989"/>
    </source>
</evidence>
<feature type="transmembrane region" description="Helical" evidence="13">
    <location>
        <begin position="58"/>
        <end position="75"/>
    </location>
</feature>
<evidence type="ECO:0000256" key="12">
    <source>
        <dbReference type="ARBA" id="ARBA00037975"/>
    </source>
</evidence>
<dbReference type="PANTHER" id="PTHR30529:SF1">
    <property type="entry name" value="CYTOCHROME B561 HOMOLOG 2"/>
    <property type="match status" value="1"/>
</dbReference>
<keyword evidence="8" id="KW-0249">Electron transport</keyword>
<evidence type="ECO:0000313" key="15">
    <source>
        <dbReference type="EMBL" id="NYT51744.1"/>
    </source>
</evidence>
<dbReference type="GO" id="GO:0005886">
    <property type="term" value="C:plasma membrane"/>
    <property type="evidence" value="ECO:0007669"/>
    <property type="project" value="UniProtKB-SubCell"/>
</dbReference>
<dbReference type="InterPro" id="IPR011577">
    <property type="entry name" value="Cyt_b561_bac/Ni-Hgenase"/>
</dbReference>
<name>A0A853G060_9BURK</name>
<keyword evidence="4" id="KW-1003">Cell membrane</keyword>
<protein>
    <submittedName>
        <fullName evidence="15">Cytochrome b</fullName>
    </submittedName>
</protein>
<dbReference type="InterPro" id="IPR016174">
    <property type="entry name" value="Di-haem_cyt_TM"/>
</dbReference>
<sequence length="179" mass="19812">MQAPATFCDSQSRYGLVSRFLHWVMAVLLAWQFTSVGARVLAKDSPFDQFMWATHKPMGVLLLNLIVLRILWAVFNLSKRPAPVSAAASIGHKLMYLLMFAVPVIGLIRQYGSGKPFEPFGMPLMAGFEGERIQWMVDLGGNFHGLLGMLLLLSIIGHIVAALWHARSSATTVMPRMLG</sequence>
<comment type="caution">
    <text evidence="15">The sequence shown here is derived from an EMBL/GenBank/DDBJ whole genome shotgun (WGS) entry which is preliminary data.</text>
</comment>
<keyword evidence="5" id="KW-0349">Heme</keyword>
<keyword evidence="9 13" id="KW-1133">Transmembrane helix</keyword>
<gene>
    <name evidence="15" type="ORF">H0A72_20725</name>
</gene>
<evidence type="ECO:0000256" key="7">
    <source>
        <dbReference type="ARBA" id="ARBA00022723"/>
    </source>
</evidence>
<dbReference type="EMBL" id="JACCEM010000015">
    <property type="protein sequence ID" value="NYT51744.1"/>
    <property type="molecule type" value="Genomic_DNA"/>
</dbReference>
<dbReference type="GO" id="GO:0009055">
    <property type="term" value="F:electron transfer activity"/>
    <property type="evidence" value="ECO:0007669"/>
    <property type="project" value="InterPro"/>
</dbReference>
<dbReference type="AlphaFoldDB" id="A0A853G060"/>
<dbReference type="Proteomes" id="UP000559809">
    <property type="component" value="Unassembled WGS sequence"/>
</dbReference>
<keyword evidence="6 13" id="KW-0812">Transmembrane</keyword>
<dbReference type="RefSeq" id="WP_180158422.1">
    <property type="nucleotide sequence ID" value="NZ_JACCEM010000015.1"/>
</dbReference>
<keyword evidence="16" id="KW-1185">Reference proteome</keyword>
<comment type="cofactor">
    <cofactor evidence="1">
        <name>heme b</name>
        <dbReference type="ChEBI" id="CHEBI:60344"/>
    </cofactor>
</comment>
<evidence type="ECO:0000256" key="5">
    <source>
        <dbReference type="ARBA" id="ARBA00022617"/>
    </source>
</evidence>
<evidence type="ECO:0000259" key="14">
    <source>
        <dbReference type="Pfam" id="PF01292"/>
    </source>
</evidence>
<feature type="transmembrane region" description="Helical" evidence="13">
    <location>
        <begin position="145"/>
        <end position="166"/>
    </location>
</feature>
<evidence type="ECO:0000256" key="8">
    <source>
        <dbReference type="ARBA" id="ARBA00022982"/>
    </source>
</evidence>
<dbReference type="GO" id="GO:0020037">
    <property type="term" value="F:heme binding"/>
    <property type="evidence" value="ECO:0007669"/>
    <property type="project" value="TreeGrafter"/>
</dbReference>
<proteinExistence type="inferred from homology"/>
<evidence type="ECO:0000256" key="10">
    <source>
        <dbReference type="ARBA" id="ARBA00023004"/>
    </source>
</evidence>
<evidence type="ECO:0000256" key="4">
    <source>
        <dbReference type="ARBA" id="ARBA00022475"/>
    </source>
</evidence>
<keyword evidence="7" id="KW-0479">Metal-binding</keyword>
<reference evidence="15 16" key="1">
    <citation type="submission" date="2020-07" db="EMBL/GenBank/DDBJ databases">
        <title>Taxonomic revisions and descriptions of new bacterial species based on genomic comparisons in the high-G+C-content subgroup of the family Alcaligenaceae.</title>
        <authorList>
            <person name="Szabo A."/>
            <person name="Felfoldi T."/>
        </authorList>
    </citation>
    <scope>NUCLEOTIDE SEQUENCE [LARGE SCALE GENOMIC DNA]</scope>
    <source>
        <strain evidence="15 16">LMG 24012</strain>
    </source>
</reference>
<evidence type="ECO:0000256" key="3">
    <source>
        <dbReference type="ARBA" id="ARBA00022448"/>
    </source>
</evidence>
<dbReference type="InterPro" id="IPR052168">
    <property type="entry name" value="Cytochrome_b561_oxidase"/>
</dbReference>
<feature type="domain" description="Cytochrome b561 bacterial/Ni-hydrogenase" evidence="14">
    <location>
        <begin position="13"/>
        <end position="179"/>
    </location>
</feature>
<dbReference type="GO" id="GO:0022904">
    <property type="term" value="P:respiratory electron transport chain"/>
    <property type="evidence" value="ECO:0007669"/>
    <property type="project" value="InterPro"/>
</dbReference>
<evidence type="ECO:0000256" key="1">
    <source>
        <dbReference type="ARBA" id="ARBA00001970"/>
    </source>
</evidence>
<dbReference type="PANTHER" id="PTHR30529">
    <property type="entry name" value="CYTOCHROME B561"/>
    <property type="match status" value="1"/>
</dbReference>
<dbReference type="Pfam" id="PF01292">
    <property type="entry name" value="Ni_hydr_CYTB"/>
    <property type="match status" value="1"/>
</dbReference>
<keyword evidence="10" id="KW-0408">Iron</keyword>
<dbReference type="GO" id="GO:0046872">
    <property type="term" value="F:metal ion binding"/>
    <property type="evidence" value="ECO:0007669"/>
    <property type="project" value="UniProtKB-KW"/>
</dbReference>
<dbReference type="SUPFAM" id="SSF81342">
    <property type="entry name" value="Transmembrane di-heme cytochromes"/>
    <property type="match status" value="1"/>
</dbReference>
<keyword evidence="11 13" id="KW-0472">Membrane</keyword>
<comment type="similarity">
    <text evidence="12">Belongs to the cytochrome b561 family.</text>
</comment>
<feature type="transmembrane region" description="Helical" evidence="13">
    <location>
        <begin position="20"/>
        <end position="38"/>
    </location>
</feature>
<keyword evidence="3" id="KW-0813">Transport</keyword>
<comment type="subcellular location">
    <subcellularLocation>
        <location evidence="2">Cell membrane</location>
        <topology evidence="2">Multi-pass membrane protein</topology>
    </subcellularLocation>
</comment>
<accession>A0A853G060</accession>
<evidence type="ECO:0000256" key="13">
    <source>
        <dbReference type="SAM" id="Phobius"/>
    </source>
</evidence>
<evidence type="ECO:0000313" key="16">
    <source>
        <dbReference type="Proteomes" id="UP000559809"/>
    </source>
</evidence>